<dbReference type="Gene3D" id="2.40.320.10">
    <property type="entry name" value="Hypothetical Protein Pfu-838710-001"/>
    <property type="match status" value="1"/>
</dbReference>
<gene>
    <name evidence="3" type="ORF">STAS_12467</name>
</gene>
<organism evidence="3 4">
    <name type="scientific">Striga asiatica</name>
    <name type="common">Asiatic witchweed</name>
    <name type="synonym">Buchnera asiatica</name>
    <dbReference type="NCBI Taxonomy" id="4170"/>
    <lineage>
        <taxon>Eukaryota</taxon>
        <taxon>Viridiplantae</taxon>
        <taxon>Streptophyta</taxon>
        <taxon>Embryophyta</taxon>
        <taxon>Tracheophyta</taxon>
        <taxon>Spermatophyta</taxon>
        <taxon>Magnoliopsida</taxon>
        <taxon>eudicotyledons</taxon>
        <taxon>Gunneridae</taxon>
        <taxon>Pentapetalae</taxon>
        <taxon>asterids</taxon>
        <taxon>lamiids</taxon>
        <taxon>Lamiales</taxon>
        <taxon>Orobanchaceae</taxon>
        <taxon>Buchnereae</taxon>
        <taxon>Striga</taxon>
    </lineage>
</organism>
<dbReference type="Pfam" id="PF01928">
    <property type="entry name" value="CYTH"/>
    <property type="match status" value="1"/>
</dbReference>
<evidence type="ECO:0000313" key="4">
    <source>
        <dbReference type="Proteomes" id="UP000325081"/>
    </source>
</evidence>
<dbReference type="EMBL" id="BKCP01005072">
    <property type="protein sequence ID" value="GER36143.1"/>
    <property type="molecule type" value="Genomic_DNA"/>
</dbReference>
<proteinExistence type="predicted"/>
<dbReference type="CDD" id="cd07374">
    <property type="entry name" value="CYTH-like_Pase"/>
    <property type="match status" value="1"/>
</dbReference>
<evidence type="ECO:0000259" key="2">
    <source>
        <dbReference type="PROSITE" id="PS51707"/>
    </source>
</evidence>
<dbReference type="PANTHER" id="PTHR34948">
    <property type="entry name" value="OS08G0299200 PROTEIN"/>
    <property type="match status" value="1"/>
</dbReference>
<comment type="caution">
    <text evidence="3">The sequence shown here is derived from an EMBL/GenBank/DDBJ whole genome shotgun (WGS) entry which is preliminary data.</text>
</comment>
<dbReference type="SMART" id="SM01118">
    <property type="entry name" value="CYTH"/>
    <property type="match status" value="1"/>
</dbReference>
<sequence length="307" mass="34696">MEIEVKLRLPCKSSHQRLLSVLSPFYAATHHQHNTFYDGPASELSSRHAVLRLRFHEDTDLPKCFVCLKAKAVLAGGVSRVEEDEEEVDPAAGRACFESPGKLMDLDSRVLRRVKEEFGVEGFVGLGGFKNVRNVYEWCGVKLEVDEVQYEFGDMYEVECESSEPERIKRMIEDFFKANGIEYSDSVMSKFAIFRAGKFDLELYDILLPSTITFGSFKLLFNPVSILWSELLSELSQSWTRLDKARKSISPSNPLFSSLSSTSFGSRARPTGIGPTNRLFARWSFFSDIIPSNVSAAISPENLLFDR</sequence>
<reference evidence="4" key="1">
    <citation type="journal article" date="2019" name="Curr. Biol.">
        <title>Genome Sequence of Striga asiatica Provides Insight into the Evolution of Plant Parasitism.</title>
        <authorList>
            <person name="Yoshida S."/>
            <person name="Kim S."/>
            <person name="Wafula E.K."/>
            <person name="Tanskanen J."/>
            <person name="Kim Y.M."/>
            <person name="Honaas L."/>
            <person name="Yang Z."/>
            <person name="Spallek T."/>
            <person name="Conn C.E."/>
            <person name="Ichihashi Y."/>
            <person name="Cheong K."/>
            <person name="Cui S."/>
            <person name="Der J.P."/>
            <person name="Gundlach H."/>
            <person name="Jiao Y."/>
            <person name="Hori C."/>
            <person name="Ishida J.K."/>
            <person name="Kasahara H."/>
            <person name="Kiba T."/>
            <person name="Kim M.S."/>
            <person name="Koo N."/>
            <person name="Laohavisit A."/>
            <person name="Lee Y.H."/>
            <person name="Lumba S."/>
            <person name="McCourt P."/>
            <person name="Mortimer J.C."/>
            <person name="Mutuku J.M."/>
            <person name="Nomura T."/>
            <person name="Sasaki-Sekimoto Y."/>
            <person name="Seto Y."/>
            <person name="Wang Y."/>
            <person name="Wakatake T."/>
            <person name="Sakakibara H."/>
            <person name="Demura T."/>
            <person name="Yamaguchi S."/>
            <person name="Yoneyama K."/>
            <person name="Manabe R.I."/>
            <person name="Nelson D.C."/>
            <person name="Schulman A.H."/>
            <person name="Timko M.P."/>
            <person name="dePamphilis C.W."/>
            <person name="Choi D."/>
            <person name="Shirasu K."/>
        </authorList>
    </citation>
    <scope>NUCLEOTIDE SEQUENCE [LARGE SCALE GENOMIC DNA]</scope>
    <source>
        <strain evidence="4">cv. UVA1</strain>
    </source>
</reference>
<dbReference type="InterPro" id="IPR033469">
    <property type="entry name" value="CYTH-like_dom_sf"/>
</dbReference>
<name>A0A5A7PTF9_STRAF</name>
<protein>
    <submittedName>
        <fullName evidence="3">Adenylate cyclases</fullName>
    </submittedName>
</protein>
<feature type="domain" description="CYTH" evidence="2">
    <location>
        <begin position="1"/>
        <end position="198"/>
    </location>
</feature>
<dbReference type="PROSITE" id="PS51707">
    <property type="entry name" value="CYTH"/>
    <property type="match status" value="1"/>
</dbReference>
<evidence type="ECO:0000256" key="1">
    <source>
        <dbReference type="SAM" id="MobiDB-lite"/>
    </source>
</evidence>
<dbReference type="AlphaFoldDB" id="A0A5A7PTF9"/>
<dbReference type="SUPFAM" id="SSF55154">
    <property type="entry name" value="CYTH-like phosphatases"/>
    <property type="match status" value="1"/>
</dbReference>
<dbReference type="Proteomes" id="UP000325081">
    <property type="component" value="Unassembled WGS sequence"/>
</dbReference>
<evidence type="ECO:0000313" key="3">
    <source>
        <dbReference type="EMBL" id="GER36143.1"/>
    </source>
</evidence>
<feature type="compositionally biased region" description="Low complexity" evidence="1">
    <location>
        <begin position="248"/>
        <end position="266"/>
    </location>
</feature>
<dbReference type="GO" id="GO:0016462">
    <property type="term" value="F:pyrophosphatase activity"/>
    <property type="evidence" value="ECO:0007669"/>
    <property type="project" value="UniProtKB-ARBA"/>
</dbReference>
<dbReference type="PANTHER" id="PTHR34948:SF2">
    <property type="entry name" value="TRIPHOSPHATE TUNNEL METALLOENZYME 3"/>
    <property type="match status" value="1"/>
</dbReference>
<accession>A0A5A7PTF9</accession>
<keyword evidence="4" id="KW-1185">Reference proteome</keyword>
<feature type="region of interest" description="Disordered" evidence="1">
    <location>
        <begin position="248"/>
        <end position="267"/>
    </location>
</feature>
<dbReference type="InterPro" id="IPR023577">
    <property type="entry name" value="CYTH_domain"/>
</dbReference>